<feature type="region of interest" description="Disordered" evidence="1">
    <location>
        <begin position="160"/>
        <end position="200"/>
    </location>
</feature>
<sequence length="345" mass="36213">MVWLTLAPHPGPVHVPDPQPRAPPPHALFSVSLQAAAPASLLSVHLLPLTSPLAPLLESHLFPPAPGGDAFDLFAKPPEPAEPPEQEPSQPPSSAKSNSPVGKSQGSGQGPIWAGGDGDLSLPIAERQLQGWPGCAWLFMAWPEHVPTCNHACRGLGLPRSRGGSSRPCVSPISQPRRLPRRLGGSSGTPHRSLSPTAPSCDLGRDVPLAALCGDRGMPSPSVSDHWLTRLVFPPPTPELDPFGDLFPSTRQDGAKSFDLANLADSLPESGKERKDCKTPEAFLGPAASSLVNLDSLVAPAPASKTRNPFLSGRCQCCRPGASLGWAEGCLGEEEEEDGGVTWLP</sequence>
<feature type="compositionally biased region" description="Polar residues" evidence="1">
    <location>
        <begin position="189"/>
        <end position="198"/>
    </location>
</feature>
<reference evidence="2" key="2">
    <citation type="submission" date="2025-09" db="UniProtKB">
        <authorList>
            <consortium name="Ensembl"/>
        </authorList>
    </citation>
    <scope>IDENTIFICATION</scope>
</reference>
<feature type="region of interest" description="Disordered" evidence="1">
    <location>
        <begin position="68"/>
        <end position="119"/>
    </location>
</feature>
<feature type="compositionally biased region" description="Gly residues" evidence="1">
    <location>
        <begin position="105"/>
        <end position="118"/>
    </location>
</feature>
<organism evidence="2 3">
    <name type="scientific">Accipiter nisus</name>
    <name type="common">Eurasian sparrowhawk</name>
    <dbReference type="NCBI Taxonomy" id="211598"/>
    <lineage>
        <taxon>Eukaryota</taxon>
        <taxon>Metazoa</taxon>
        <taxon>Chordata</taxon>
        <taxon>Craniata</taxon>
        <taxon>Vertebrata</taxon>
        <taxon>Euteleostomi</taxon>
        <taxon>Archelosauria</taxon>
        <taxon>Archosauria</taxon>
        <taxon>Dinosauria</taxon>
        <taxon>Saurischia</taxon>
        <taxon>Theropoda</taxon>
        <taxon>Coelurosauria</taxon>
        <taxon>Aves</taxon>
        <taxon>Neognathae</taxon>
        <taxon>Neoaves</taxon>
        <taxon>Telluraves</taxon>
        <taxon>Accipitrimorphae</taxon>
        <taxon>Accipitriformes</taxon>
        <taxon>Accipitridae</taxon>
        <taxon>Accipitrinae</taxon>
        <taxon>Accipiter</taxon>
    </lineage>
</organism>
<dbReference type="Ensembl" id="ENSANIT00000021248.1">
    <property type="protein sequence ID" value="ENSANIP00000020565.1"/>
    <property type="gene ID" value="ENSANIG00000013993.1"/>
</dbReference>
<accession>A0A8B9N9S7</accession>
<proteinExistence type="predicted"/>
<dbReference type="AlphaFoldDB" id="A0A8B9N9S7"/>
<feature type="compositionally biased region" description="Pro residues" evidence="1">
    <location>
        <begin position="9"/>
        <end position="21"/>
    </location>
</feature>
<feature type="region of interest" description="Disordered" evidence="1">
    <location>
        <begin position="1"/>
        <end position="21"/>
    </location>
</feature>
<evidence type="ECO:0000256" key="1">
    <source>
        <dbReference type="SAM" id="MobiDB-lite"/>
    </source>
</evidence>
<reference evidence="2" key="1">
    <citation type="submission" date="2025-08" db="UniProtKB">
        <authorList>
            <consortium name="Ensembl"/>
        </authorList>
    </citation>
    <scope>IDENTIFICATION</scope>
</reference>
<protein>
    <submittedName>
        <fullName evidence="2">Uncharacterized protein</fullName>
    </submittedName>
</protein>
<evidence type="ECO:0000313" key="2">
    <source>
        <dbReference type="Ensembl" id="ENSANIP00000020565.1"/>
    </source>
</evidence>
<dbReference type="Proteomes" id="UP000694541">
    <property type="component" value="Unplaced"/>
</dbReference>
<name>A0A8B9N9S7_9AVES</name>
<evidence type="ECO:0000313" key="3">
    <source>
        <dbReference type="Proteomes" id="UP000694541"/>
    </source>
</evidence>
<keyword evidence="3" id="KW-1185">Reference proteome</keyword>